<reference evidence="1 2" key="1">
    <citation type="submission" date="2022-11" db="EMBL/GenBank/DDBJ databases">
        <title>Minimal conservation of predation-associated metabolite biosynthetic gene clusters underscores biosynthetic potential of Myxococcota including descriptions for ten novel species: Archangium lansinium sp. nov., Myxococcus landrumus sp. nov., Nannocystis bai.</title>
        <authorList>
            <person name="Ahearne A."/>
            <person name="Stevens C."/>
            <person name="Phillips K."/>
        </authorList>
    </citation>
    <scope>NUCLEOTIDE SEQUENCE [LARGE SCALE GENOMIC DNA]</scope>
    <source>
        <strain evidence="1 2">MIWBW</strain>
    </source>
</reference>
<organism evidence="1 2">
    <name type="scientific">Archangium lansingense</name>
    <dbReference type="NCBI Taxonomy" id="2995310"/>
    <lineage>
        <taxon>Bacteria</taxon>
        <taxon>Pseudomonadati</taxon>
        <taxon>Myxococcota</taxon>
        <taxon>Myxococcia</taxon>
        <taxon>Myxococcales</taxon>
        <taxon>Cystobacterineae</taxon>
        <taxon>Archangiaceae</taxon>
        <taxon>Archangium</taxon>
    </lineage>
</organism>
<name>A0ABT4APY7_9BACT</name>
<dbReference type="EMBL" id="JAPNKA010000002">
    <property type="protein sequence ID" value="MCY1083762.1"/>
    <property type="molecule type" value="Genomic_DNA"/>
</dbReference>
<comment type="caution">
    <text evidence="1">The sequence shown here is derived from an EMBL/GenBank/DDBJ whole genome shotgun (WGS) entry which is preliminary data.</text>
</comment>
<evidence type="ECO:0000313" key="2">
    <source>
        <dbReference type="Proteomes" id="UP001207654"/>
    </source>
</evidence>
<sequence length="180" mass="19705">MDRHLTNYSIEKVGQYPAWEAPLSRTLVKALGRDGKSLFIKGSSSLRAGRGIGAVAYFRRIIENHIDDILRMVAESAAAAGDTAASEQIKAASQNLYATDRLKIAAQHTPAHLKPGGHNPLEVMYSAFSEGLHSLSDEESAVVANRLLESIAYFFEVWQENKERADRYALAITKAATKSS</sequence>
<protein>
    <submittedName>
        <fullName evidence="1">Uncharacterized protein</fullName>
    </submittedName>
</protein>
<dbReference type="RefSeq" id="WP_267542642.1">
    <property type="nucleotide sequence ID" value="NZ_JAPNKA010000002.1"/>
</dbReference>
<proteinExistence type="predicted"/>
<evidence type="ECO:0000313" key="1">
    <source>
        <dbReference type="EMBL" id="MCY1083762.1"/>
    </source>
</evidence>
<accession>A0ABT4APY7</accession>
<keyword evidence="2" id="KW-1185">Reference proteome</keyword>
<dbReference type="Proteomes" id="UP001207654">
    <property type="component" value="Unassembled WGS sequence"/>
</dbReference>
<gene>
    <name evidence="1" type="ORF">OV287_55915</name>
</gene>